<evidence type="ECO:0000313" key="2">
    <source>
        <dbReference type="EMBL" id="KAJ6442786.1"/>
    </source>
</evidence>
<proteinExistence type="predicted"/>
<reference evidence="2" key="1">
    <citation type="submission" date="2023-01" db="EMBL/GenBank/DDBJ databases">
        <title>The growth and conidiation of Purpureocillium lavendulum are regulated by nitrogen source and histone H3K14 acetylation.</title>
        <authorList>
            <person name="Tang P."/>
            <person name="Han J."/>
            <person name="Zhang C."/>
            <person name="Tang P."/>
            <person name="Qi F."/>
            <person name="Zhang K."/>
            <person name="Liang L."/>
        </authorList>
    </citation>
    <scope>NUCLEOTIDE SEQUENCE</scope>
    <source>
        <strain evidence="2">YMF1.00683</strain>
    </source>
</reference>
<organism evidence="2 3">
    <name type="scientific">Purpureocillium lavendulum</name>
    <dbReference type="NCBI Taxonomy" id="1247861"/>
    <lineage>
        <taxon>Eukaryota</taxon>
        <taxon>Fungi</taxon>
        <taxon>Dikarya</taxon>
        <taxon>Ascomycota</taxon>
        <taxon>Pezizomycotina</taxon>
        <taxon>Sordariomycetes</taxon>
        <taxon>Hypocreomycetidae</taxon>
        <taxon>Hypocreales</taxon>
        <taxon>Ophiocordycipitaceae</taxon>
        <taxon>Purpureocillium</taxon>
    </lineage>
</organism>
<evidence type="ECO:0000256" key="1">
    <source>
        <dbReference type="SAM" id="MobiDB-lite"/>
    </source>
</evidence>
<comment type="caution">
    <text evidence="2">The sequence shown here is derived from an EMBL/GenBank/DDBJ whole genome shotgun (WGS) entry which is preliminary data.</text>
</comment>
<feature type="compositionally biased region" description="Basic and acidic residues" evidence="1">
    <location>
        <begin position="151"/>
        <end position="160"/>
    </location>
</feature>
<accession>A0AB34FVG9</accession>
<feature type="region of interest" description="Disordered" evidence="1">
    <location>
        <begin position="143"/>
        <end position="311"/>
    </location>
</feature>
<dbReference type="Proteomes" id="UP001163105">
    <property type="component" value="Unassembled WGS sequence"/>
</dbReference>
<feature type="compositionally biased region" description="Polar residues" evidence="1">
    <location>
        <begin position="161"/>
        <end position="174"/>
    </location>
</feature>
<feature type="compositionally biased region" description="Basic and acidic residues" evidence="1">
    <location>
        <begin position="227"/>
        <end position="241"/>
    </location>
</feature>
<gene>
    <name evidence="2" type="ORF">O9K51_03961</name>
</gene>
<dbReference type="EMBL" id="JAQHRD010000003">
    <property type="protein sequence ID" value="KAJ6442786.1"/>
    <property type="molecule type" value="Genomic_DNA"/>
</dbReference>
<name>A0AB34FVG9_9HYPO</name>
<feature type="compositionally biased region" description="Basic and acidic residues" evidence="1">
    <location>
        <begin position="201"/>
        <end position="211"/>
    </location>
</feature>
<dbReference type="AlphaFoldDB" id="A0AB34FVG9"/>
<feature type="compositionally biased region" description="Low complexity" evidence="1">
    <location>
        <begin position="1"/>
        <end position="10"/>
    </location>
</feature>
<sequence length="353" mass="38809">MASPSSSSTPDFPPPPAHYPPCAFQKDDERRLHEELRQIYNEHSATWDPESRSVWFSFVIDKATLCPSTKTKVTSHPLSRPSLGKPVTWAHFCALRVIFKERVYRATKFIKDVLARYPSADLTSFAFDEGYKVPNEEWLLKTLESDDDEDTKEKDPRHLPETTTMPAQTRSASAKPSEASVGGARRTKTAKAQRAAPPEKPTGDKEIKQEVSDDEQPVVTAPKKRTRLPDEAPKEPSEPAPKRQKKSASTTTAKAGNTTAKAGTAAAKASTVASKASTTAAAKASAAAPKKERAKGAKRGRKPGSVNKPRPEIVAMMARLEALEAANKEQNIMMQHMRAYNRKLGAALLRVRR</sequence>
<protein>
    <submittedName>
        <fullName evidence="2">Low temperature requirement A</fullName>
    </submittedName>
</protein>
<feature type="region of interest" description="Disordered" evidence="1">
    <location>
        <begin position="1"/>
        <end position="20"/>
    </location>
</feature>
<evidence type="ECO:0000313" key="3">
    <source>
        <dbReference type="Proteomes" id="UP001163105"/>
    </source>
</evidence>
<keyword evidence="3" id="KW-1185">Reference proteome</keyword>
<feature type="compositionally biased region" description="Low complexity" evidence="1">
    <location>
        <begin position="247"/>
        <end position="288"/>
    </location>
</feature>